<dbReference type="EMBL" id="WYDN01000007">
    <property type="protein sequence ID" value="NAZ16258.1"/>
    <property type="molecule type" value="Genomic_DNA"/>
</dbReference>
<reference evidence="11 14" key="2">
    <citation type="submission" date="2020-01" db="EMBL/GenBank/DDBJ databases">
        <title>Glutamicibacter soli M275.</title>
        <authorList>
            <person name="Meng X."/>
        </authorList>
    </citation>
    <scope>NUCLEOTIDE SEQUENCE [LARGE SCALE GENOMIC DNA]</scope>
    <source>
        <strain evidence="11 14">M275</strain>
    </source>
</reference>
<dbReference type="InterPro" id="IPR000895">
    <property type="entry name" value="Transthyretin/HIU_hydrolase"/>
</dbReference>
<proteinExistence type="inferred from homology"/>
<evidence type="ECO:0000256" key="9">
    <source>
        <dbReference type="SAM" id="MobiDB-lite"/>
    </source>
</evidence>
<comment type="similarity">
    <text evidence="3 8">Belongs to the transthyretin family. 5-hydroxyisourate hydrolase subfamily.</text>
</comment>
<accession>A0A365YFG1</accession>
<dbReference type="InterPro" id="IPR014306">
    <property type="entry name" value="Hydroxyisourate_hydrolase"/>
</dbReference>
<protein>
    <recommendedName>
        <fullName evidence="8">5-hydroxyisourate hydrolase</fullName>
        <shortName evidence="8">HIU hydrolase</shortName>
        <shortName evidence="8">HIUHase</shortName>
        <ecNumber evidence="8">3.5.2.17</ecNumber>
    </recommendedName>
</protein>
<organism evidence="12 13">
    <name type="scientific">Glutamicibacter soli</name>
    <dbReference type="NCBI Taxonomy" id="453836"/>
    <lineage>
        <taxon>Bacteria</taxon>
        <taxon>Bacillati</taxon>
        <taxon>Actinomycetota</taxon>
        <taxon>Actinomycetes</taxon>
        <taxon>Micrococcales</taxon>
        <taxon>Micrococcaceae</taxon>
        <taxon>Glutamicibacter</taxon>
    </lineage>
</organism>
<feature type="compositionally biased region" description="Basic and acidic residues" evidence="9">
    <location>
        <begin position="1"/>
        <end position="10"/>
    </location>
</feature>
<evidence type="ECO:0000313" key="12">
    <source>
        <dbReference type="EMBL" id="RBM01117.1"/>
    </source>
</evidence>
<evidence type="ECO:0000313" key="13">
    <source>
        <dbReference type="Proteomes" id="UP000252167"/>
    </source>
</evidence>
<dbReference type="GO" id="GO:0033971">
    <property type="term" value="F:hydroxyisourate hydrolase activity"/>
    <property type="evidence" value="ECO:0007669"/>
    <property type="project" value="UniProtKB-EC"/>
</dbReference>
<evidence type="ECO:0000313" key="14">
    <source>
        <dbReference type="Proteomes" id="UP000477543"/>
    </source>
</evidence>
<evidence type="ECO:0000256" key="6">
    <source>
        <dbReference type="ARBA" id="ARBA00022801"/>
    </source>
</evidence>
<comment type="subunit">
    <text evidence="4 8">Homotetramer.</text>
</comment>
<evidence type="ECO:0000256" key="8">
    <source>
        <dbReference type="RuleBase" id="RU361270"/>
    </source>
</evidence>
<dbReference type="GO" id="GO:0006144">
    <property type="term" value="P:purine nucleobase metabolic process"/>
    <property type="evidence" value="ECO:0007669"/>
    <property type="project" value="UniProtKB-KW"/>
</dbReference>
<name>A0A365YFG1_9MICC</name>
<dbReference type="NCBIfam" id="TIGR02962">
    <property type="entry name" value="hdxy_isourate"/>
    <property type="match status" value="1"/>
</dbReference>
<reference evidence="12 13" key="1">
    <citation type="submission" date="2018-01" db="EMBL/GenBank/DDBJ databases">
        <title>Glutamicibacter soli strain NHPC-3 Whole genome sequence and assembly.</title>
        <authorList>
            <person name="Choudhury P."/>
            <person name="Gupta D."/>
            <person name="Sengupta K."/>
            <person name="Jawed A."/>
            <person name="Sultana N."/>
            <person name="Saha P."/>
        </authorList>
    </citation>
    <scope>NUCLEOTIDE SEQUENCE [LARGE SCALE GENOMIC DNA]</scope>
    <source>
        <strain evidence="12 13">NHPC-3</strain>
    </source>
</reference>
<dbReference type="EC" id="3.5.2.17" evidence="8"/>
<keyword evidence="13" id="KW-1185">Reference proteome</keyword>
<dbReference type="SUPFAM" id="SSF49472">
    <property type="entry name" value="Transthyretin (synonym: prealbumin)"/>
    <property type="match status" value="1"/>
</dbReference>
<dbReference type="PRINTS" id="PR00189">
    <property type="entry name" value="TRNSTHYRETIN"/>
</dbReference>
<evidence type="ECO:0000256" key="2">
    <source>
        <dbReference type="ARBA" id="ARBA00002704"/>
    </source>
</evidence>
<dbReference type="InterPro" id="IPR036817">
    <property type="entry name" value="Transthyretin/HIU_hydrolase_sf"/>
</dbReference>
<evidence type="ECO:0000256" key="4">
    <source>
        <dbReference type="ARBA" id="ARBA00011881"/>
    </source>
</evidence>
<evidence type="ECO:0000256" key="1">
    <source>
        <dbReference type="ARBA" id="ARBA00001043"/>
    </source>
</evidence>
<evidence type="ECO:0000256" key="7">
    <source>
        <dbReference type="PIRSR" id="PIRSR600895-51"/>
    </source>
</evidence>
<comment type="caution">
    <text evidence="12">The sequence shown here is derived from an EMBL/GenBank/DDBJ whole genome shotgun (WGS) entry which is preliminary data.</text>
</comment>
<dbReference type="EMBL" id="POAF01000004">
    <property type="protein sequence ID" value="RBM01117.1"/>
    <property type="molecule type" value="Genomic_DNA"/>
</dbReference>
<gene>
    <name evidence="12" type="primary">uraH</name>
    <name evidence="12" type="ORF">C1H84_10040</name>
    <name evidence="11" type="ORF">GT020_09300</name>
</gene>
<dbReference type="Gene3D" id="2.60.40.180">
    <property type="entry name" value="Transthyretin/hydroxyisourate hydrolase domain"/>
    <property type="match status" value="1"/>
</dbReference>
<dbReference type="Pfam" id="PF00576">
    <property type="entry name" value="Transthyretin"/>
    <property type="match status" value="1"/>
</dbReference>
<comment type="catalytic activity">
    <reaction evidence="1 8">
        <text>5-hydroxyisourate + H2O = 5-hydroxy-2-oxo-4-ureido-2,5-dihydro-1H-imidazole-5-carboxylate + H(+)</text>
        <dbReference type="Rhea" id="RHEA:23736"/>
        <dbReference type="ChEBI" id="CHEBI:15377"/>
        <dbReference type="ChEBI" id="CHEBI:15378"/>
        <dbReference type="ChEBI" id="CHEBI:18072"/>
        <dbReference type="ChEBI" id="CHEBI:58639"/>
        <dbReference type="EC" id="3.5.2.17"/>
    </reaction>
</comment>
<feature type="binding site" evidence="7">
    <location>
        <position position="14"/>
    </location>
    <ligand>
        <name>substrate</name>
    </ligand>
</feature>
<feature type="binding site" evidence="7">
    <location>
        <position position="115"/>
    </location>
    <ligand>
        <name>substrate</name>
    </ligand>
</feature>
<evidence type="ECO:0000259" key="10">
    <source>
        <dbReference type="Pfam" id="PF00576"/>
    </source>
</evidence>
<evidence type="ECO:0000256" key="5">
    <source>
        <dbReference type="ARBA" id="ARBA00022631"/>
    </source>
</evidence>
<sequence length="118" mass="12772">MADASAERSHITTHILDTGTGRPSSGVKATLEAKTASGWQEIGSGITDADGRIKNLGPTQVEAGHYRVSFEIGDYFGKQGTESFFPGVTIDFYVNNVDEHYHVPLLISPFAYSTYRGS</sequence>
<dbReference type="AlphaFoldDB" id="A0A365YFG1"/>
<dbReference type="PANTHER" id="PTHR10395">
    <property type="entry name" value="URICASE AND TRANSTHYRETIN-RELATED"/>
    <property type="match status" value="1"/>
</dbReference>
<dbReference type="RefSeq" id="WP_047120511.1">
    <property type="nucleotide sequence ID" value="NZ_CM125969.1"/>
</dbReference>
<dbReference type="PANTHER" id="PTHR10395:SF7">
    <property type="entry name" value="5-HYDROXYISOURATE HYDROLASE"/>
    <property type="match status" value="1"/>
</dbReference>
<dbReference type="CDD" id="cd05822">
    <property type="entry name" value="TLP_HIUase"/>
    <property type="match status" value="1"/>
</dbReference>
<comment type="function">
    <text evidence="2">Catalyzes the hydrolysis of 5-hydroxyisourate (HIU) to 2-oxo-4-hydroxy-4-carboxy-5-ureidoimidazoline (OHCU).</text>
</comment>
<dbReference type="Proteomes" id="UP000477543">
    <property type="component" value="Unassembled WGS sequence"/>
</dbReference>
<dbReference type="InterPro" id="IPR023416">
    <property type="entry name" value="Transthyretin/HIU_hydrolase_d"/>
</dbReference>
<evidence type="ECO:0000256" key="3">
    <source>
        <dbReference type="ARBA" id="ARBA00009850"/>
    </source>
</evidence>
<evidence type="ECO:0000313" key="11">
    <source>
        <dbReference type="EMBL" id="NAZ16258.1"/>
    </source>
</evidence>
<keyword evidence="5 8" id="KW-0659">Purine metabolism</keyword>
<dbReference type="Proteomes" id="UP000252167">
    <property type="component" value="Unassembled WGS sequence"/>
</dbReference>
<feature type="domain" description="Transthyretin/hydroxyisourate hydrolase" evidence="10">
    <location>
        <begin position="11"/>
        <end position="117"/>
    </location>
</feature>
<feature type="region of interest" description="Disordered" evidence="9">
    <location>
        <begin position="1"/>
        <end position="27"/>
    </location>
</feature>
<feature type="binding site" evidence="7">
    <location>
        <position position="52"/>
    </location>
    <ligand>
        <name>substrate</name>
    </ligand>
</feature>
<keyword evidence="6 8" id="KW-0378">Hydrolase</keyword>